<gene>
    <name evidence="2" type="ORF">BDV33DRAFT_176271</name>
</gene>
<protein>
    <submittedName>
        <fullName evidence="2">Uncharacterized protein</fullName>
    </submittedName>
</protein>
<keyword evidence="1" id="KW-0812">Transmembrane</keyword>
<keyword evidence="1" id="KW-1133">Transmembrane helix</keyword>
<dbReference type="EMBL" id="ML733454">
    <property type="protein sequence ID" value="KAB8218116.1"/>
    <property type="molecule type" value="Genomic_DNA"/>
</dbReference>
<evidence type="ECO:0000256" key="1">
    <source>
        <dbReference type="SAM" id="Phobius"/>
    </source>
</evidence>
<reference evidence="2 3" key="1">
    <citation type="submission" date="2019-04" db="EMBL/GenBank/DDBJ databases">
        <title>Fungal friends and foes A comparative genomics study of 23 Aspergillus species from section Flavi.</title>
        <authorList>
            <consortium name="DOE Joint Genome Institute"/>
            <person name="Kjaerbolling I."/>
            <person name="Vesth T.C."/>
            <person name="Frisvad J.C."/>
            <person name="Nybo J.L."/>
            <person name="Theobald S."/>
            <person name="Kildgaard S."/>
            <person name="Petersen T.I."/>
            <person name="Kuo A."/>
            <person name="Sato A."/>
            <person name="Lyhne E.K."/>
            <person name="Kogle M.E."/>
            <person name="Wiebenga A."/>
            <person name="Kun R.S."/>
            <person name="Lubbers R.J."/>
            <person name="Makela M.R."/>
            <person name="Barry K."/>
            <person name="Chovatia M."/>
            <person name="Clum A."/>
            <person name="Daum C."/>
            <person name="Haridas S."/>
            <person name="He G."/>
            <person name="LaButti K."/>
            <person name="Lipzen A."/>
            <person name="Mondo S."/>
            <person name="Pangilinan J."/>
            <person name="Riley R."/>
            <person name="Salamov A."/>
            <person name="Simmons B.A."/>
            <person name="Magnuson J.K."/>
            <person name="Henrissat B."/>
            <person name="Mortensen U.H."/>
            <person name="Larsen T.O."/>
            <person name="De vries R.P."/>
            <person name="Grigoriev I.V."/>
            <person name="Machida M."/>
            <person name="Baker S.E."/>
            <person name="Andersen M.R."/>
        </authorList>
    </citation>
    <scope>NUCLEOTIDE SEQUENCE [LARGE SCALE GENOMIC DNA]</scope>
    <source>
        <strain evidence="2 3">CBS 126849</strain>
    </source>
</reference>
<proteinExistence type="predicted"/>
<organism evidence="2 3">
    <name type="scientific">Aspergillus novoparasiticus</name>
    <dbReference type="NCBI Taxonomy" id="986946"/>
    <lineage>
        <taxon>Eukaryota</taxon>
        <taxon>Fungi</taxon>
        <taxon>Dikarya</taxon>
        <taxon>Ascomycota</taxon>
        <taxon>Pezizomycotina</taxon>
        <taxon>Eurotiomycetes</taxon>
        <taxon>Eurotiomycetidae</taxon>
        <taxon>Eurotiales</taxon>
        <taxon>Aspergillaceae</taxon>
        <taxon>Aspergillus</taxon>
        <taxon>Aspergillus subgen. Circumdati</taxon>
    </lineage>
</organism>
<sequence length="57" mass="6714">MVFGIFFLQCMMMGSLEEGIFVFPFILSGLHHAQTFHSFLTMFTELLSFVHLYIYRS</sequence>
<evidence type="ECO:0000313" key="2">
    <source>
        <dbReference type="EMBL" id="KAB8218116.1"/>
    </source>
</evidence>
<evidence type="ECO:0000313" key="3">
    <source>
        <dbReference type="Proteomes" id="UP000326799"/>
    </source>
</evidence>
<accession>A0A5N6EKG7</accession>
<keyword evidence="1" id="KW-0472">Membrane</keyword>
<dbReference type="Proteomes" id="UP000326799">
    <property type="component" value="Unassembled WGS sequence"/>
</dbReference>
<dbReference type="AlphaFoldDB" id="A0A5N6EKG7"/>
<name>A0A5N6EKG7_9EURO</name>
<feature type="transmembrane region" description="Helical" evidence="1">
    <location>
        <begin position="35"/>
        <end position="55"/>
    </location>
</feature>
<keyword evidence="3" id="KW-1185">Reference proteome</keyword>